<dbReference type="STRING" id="118967.SAMN02745191_0299"/>
<dbReference type="EMBL" id="FUWY01000001">
    <property type="protein sequence ID" value="SJZ37265.1"/>
    <property type="molecule type" value="Genomic_DNA"/>
</dbReference>
<reference evidence="3" key="1">
    <citation type="submission" date="2017-02" db="EMBL/GenBank/DDBJ databases">
        <authorList>
            <person name="Varghese N."/>
            <person name="Submissions S."/>
        </authorList>
    </citation>
    <scope>NUCLEOTIDE SEQUENCE [LARGE SCALE GENOMIC DNA]</scope>
    <source>
        <strain evidence="3">ATCC 25662</strain>
    </source>
</reference>
<dbReference type="RefSeq" id="WP_159443679.1">
    <property type="nucleotide sequence ID" value="NZ_FUWY01000001.1"/>
</dbReference>
<evidence type="ECO:0008006" key="4">
    <source>
        <dbReference type="Google" id="ProtNLM"/>
    </source>
</evidence>
<keyword evidence="3" id="KW-1185">Reference proteome</keyword>
<evidence type="ECO:0000313" key="3">
    <source>
        <dbReference type="Proteomes" id="UP000243297"/>
    </source>
</evidence>
<accession>A0A1T4K4M0</accession>
<protein>
    <recommendedName>
        <fullName evidence="4">DUF3137 domain-containing protein</fullName>
    </recommendedName>
</protein>
<dbReference type="AlphaFoldDB" id="A0A1T4K4M0"/>
<dbReference type="Proteomes" id="UP000243297">
    <property type="component" value="Unassembled WGS sequence"/>
</dbReference>
<organism evidence="2 3">
    <name type="scientific">Anaerorhabdus furcosa</name>
    <dbReference type="NCBI Taxonomy" id="118967"/>
    <lineage>
        <taxon>Bacteria</taxon>
        <taxon>Bacillati</taxon>
        <taxon>Bacillota</taxon>
        <taxon>Erysipelotrichia</taxon>
        <taxon>Erysipelotrichales</taxon>
        <taxon>Erysipelotrichaceae</taxon>
        <taxon>Anaerorhabdus</taxon>
    </lineage>
</organism>
<proteinExistence type="predicted"/>
<sequence>MNNKRVILEELEGYRKEALKWTTITIVTFAIGALLAITGFFFLVLVGIIPAIISGKKNKEFKMRYKNYFLASQFEEVFETPVNVDLSGYSESKIKNSYLIPEGNRFYSDDLISLEYKGVKINRGDVTIQTVTSTGKTTTTVTNFQGQYMVFSFPKNITEFMVIKENAFFGNKPGGMFSNCPKTSKVEFESIEFNKMFDVYASNEHEAFYLLTPQFMQVIMDFRKKNSHEVYFGFMNNEFHVAVNTGKNLFEPSILKSVTTSDSEFDKGHIYDLKDMIEQFRLMEE</sequence>
<keyword evidence="1" id="KW-0812">Transmembrane</keyword>
<name>A0A1T4K4M0_9FIRM</name>
<keyword evidence="1" id="KW-1133">Transmembrane helix</keyword>
<evidence type="ECO:0000313" key="2">
    <source>
        <dbReference type="EMBL" id="SJZ37265.1"/>
    </source>
</evidence>
<dbReference type="InterPro" id="IPR021484">
    <property type="entry name" value="DUF3137"/>
</dbReference>
<keyword evidence="1" id="KW-0472">Membrane</keyword>
<gene>
    <name evidence="2" type="ORF">SAMN02745191_0299</name>
</gene>
<dbReference type="Pfam" id="PF11335">
    <property type="entry name" value="DUF3137"/>
    <property type="match status" value="1"/>
</dbReference>
<feature type="transmembrane region" description="Helical" evidence="1">
    <location>
        <begin position="24"/>
        <end position="53"/>
    </location>
</feature>
<evidence type="ECO:0000256" key="1">
    <source>
        <dbReference type="SAM" id="Phobius"/>
    </source>
</evidence>
<dbReference type="OrthoDB" id="4960523at2"/>